<feature type="chain" id="PRO_5036504546" description="pectinesterase" evidence="10">
    <location>
        <begin position="23"/>
        <end position="771"/>
    </location>
</feature>
<evidence type="ECO:0000256" key="6">
    <source>
        <dbReference type="ARBA" id="ARBA00022525"/>
    </source>
</evidence>
<dbReference type="Gene3D" id="2.160.20.10">
    <property type="entry name" value="Single-stranded right-handed beta-helix, Pectin lyase-like"/>
    <property type="match status" value="1"/>
</dbReference>
<name>A0A8X8AR15_BRACI</name>
<proteinExistence type="inferred from homology"/>
<dbReference type="FunFam" id="2.160.20.10:FF:000008">
    <property type="entry name" value="Pectinesterase"/>
    <property type="match status" value="1"/>
</dbReference>
<dbReference type="GO" id="GO:0030599">
    <property type="term" value="F:pectinesterase activity"/>
    <property type="evidence" value="ECO:0007669"/>
    <property type="project" value="UniProtKB-EC"/>
</dbReference>
<feature type="signal peptide" evidence="10">
    <location>
        <begin position="1"/>
        <end position="22"/>
    </location>
</feature>
<comment type="pathway">
    <text evidence="2">Glycan metabolism; pectin degradation; 2-dehydro-3-deoxy-D-gluconate from pectin: step 1/5.</text>
</comment>
<feature type="domain" description="Pectinesterase catalytic" evidence="11">
    <location>
        <begin position="80"/>
        <end position="373"/>
    </location>
</feature>
<keyword evidence="5" id="KW-0134">Cell wall</keyword>
<evidence type="ECO:0000313" key="13">
    <source>
        <dbReference type="Proteomes" id="UP000886595"/>
    </source>
</evidence>
<keyword evidence="6" id="KW-0964">Secreted</keyword>
<keyword evidence="8" id="KW-0378">Hydrolase</keyword>
<protein>
    <recommendedName>
        <fullName evidence="4">pectinesterase</fullName>
        <ecNumber evidence="4">3.1.1.11</ecNumber>
    </recommendedName>
</protein>
<keyword evidence="7 10" id="KW-0732">Signal</keyword>
<dbReference type="SUPFAM" id="SSF51126">
    <property type="entry name" value="Pectin lyase-like"/>
    <property type="match status" value="1"/>
</dbReference>
<comment type="caution">
    <text evidence="12">The sequence shown here is derived from an EMBL/GenBank/DDBJ whole genome shotgun (WGS) entry which is preliminary data.</text>
</comment>
<evidence type="ECO:0000256" key="2">
    <source>
        <dbReference type="ARBA" id="ARBA00005184"/>
    </source>
</evidence>
<dbReference type="AlphaFoldDB" id="A0A8X8AR15"/>
<comment type="subcellular location">
    <subcellularLocation>
        <location evidence="1">Secreted</location>
        <location evidence="1">Cell wall</location>
    </subcellularLocation>
</comment>
<dbReference type="GO" id="GO:0045490">
    <property type="term" value="P:pectin catabolic process"/>
    <property type="evidence" value="ECO:0007669"/>
    <property type="project" value="TreeGrafter"/>
</dbReference>
<evidence type="ECO:0000256" key="9">
    <source>
        <dbReference type="ARBA" id="ARBA00023085"/>
    </source>
</evidence>
<accession>A0A8X8AR15</accession>
<evidence type="ECO:0000256" key="1">
    <source>
        <dbReference type="ARBA" id="ARBA00004191"/>
    </source>
</evidence>
<evidence type="ECO:0000256" key="5">
    <source>
        <dbReference type="ARBA" id="ARBA00022512"/>
    </source>
</evidence>
<comment type="similarity">
    <text evidence="3">Belongs to the pectinesterase family.</text>
</comment>
<organism evidence="12 13">
    <name type="scientific">Brassica carinata</name>
    <name type="common">Ethiopian mustard</name>
    <name type="synonym">Abyssinian cabbage</name>
    <dbReference type="NCBI Taxonomy" id="52824"/>
    <lineage>
        <taxon>Eukaryota</taxon>
        <taxon>Viridiplantae</taxon>
        <taxon>Streptophyta</taxon>
        <taxon>Embryophyta</taxon>
        <taxon>Tracheophyta</taxon>
        <taxon>Spermatophyta</taxon>
        <taxon>Magnoliopsida</taxon>
        <taxon>eudicotyledons</taxon>
        <taxon>Gunneridae</taxon>
        <taxon>Pentapetalae</taxon>
        <taxon>rosids</taxon>
        <taxon>malvids</taxon>
        <taxon>Brassicales</taxon>
        <taxon>Brassicaceae</taxon>
        <taxon>Brassiceae</taxon>
        <taxon>Brassica</taxon>
    </lineage>
</organism>
<evidence type="ECO:0000256" key="4">
    <source>
        <dbReference type="ARBA" id="ARBA00013229"/>
    </source>
</evidence>
<evidence type="ECO:0000256" key="7">
    <source>
        <dbReference type="ARBA" id="ARBA00022729"/>
    </source>
</evidence>
<dbReference type="OrthoDB" id="2019149at2759"/>
<evidence type="ECO:0000313" key="12">
    <source>
        <dbReference type="EMBL" id="KAG2310659.1"/>
    </source>
</evidence>
<dbReference type="GO" id="GO:0042545">
    <property type="term" value="P:cell wall modification"/>
    <property type="evidence" value="ECO:0007669"/>
    <property type="project" value="InterPro"/>
</dbReference>
<dbReference type="PANTHER" id="PTHR31321">
    <property type="entry name" value="ACYL-COA THIOESTER HYDROLASE YBHC-RELATED"/>
    <property type="match status" value="1"/>
</dbReference>
<evidence type="ECO:0000256" key="10">
    <source>
        <dbReference type="SAM" id="SignalP"/>
    </source>
</evidence>
<dbReference type="InterPro" id="IPR012334">
    <property type="entry name" value="Pectin_lyas_fold"/>
</dbReference>
<sequence>MKAKAFIPSVSFLCFWVLLGLGTSGLLQNDDKGNELGRYISWEDLSVVEDVRRERSLKHDNGVSREYLAPSNAEYGSRVIVVEKNGRGDSVTVQGAVDMVPEWNSQRVKIYILPGIYREKVIVPITKPYISFLGNQSYEGKTIISWSDKASDRYTDGGEIGTYRSATVTVNSDFFCATAITIENTVVAEPGEVGKQAVALRITGDKSMLYRVRILGSQDTLDDESGSHYFLKCHIEGNIDFIFGNATSLYRGCYIRSTAKSIGSIAAHHRDAENEDTGFSFVNCVIAGTGKVYLGRAWGSYSRVVYSNCYMADVITPRGWDDWKDTTRDSEVLFGEYNCSGRGADRTGRVPWSKGLTQDEAKPFLGMEFISGDQWLRLKTSDIKTHNDYLHWYRSVSVRLVLCVSFSLQFEDMSPSLIFSNHLELPLRMLVLFIALKQYKPVLSRYTSECRALGYYGPLMGQTLNKTEKSHNNHRIHSSSLSPASVAAVSAAATAPFASRFLFGSFEPRVAYCDAAAAAGIDDDYLSAIRRMSADAMQLQPPTYIPSSKVYNIQPKPLFSAFEFRALAMTTDDDDDFLNNGPEEERRVDLIVPLKKSAKQIARETTVVTTRRVLERLAVSYVSQRMAWKLLKDVPQSTLRKAGRGWPTHVYIYKVSQTTLRGHFLGIAASWTVQVGIEIYRCVFRYVKPEGEEEEEGEQVKMSEQAKDLGNKVVGITVRCGASLVFAAIGAGICSCLIRPSMGQWIGCTLGDLAGPMVVSICLQKTFQADS</sequence>
<dbReference type="EMBL" id="JAAMPC010000005">
    <property type="protein sequence ID" value="KAG2310659.1"/>
    <property type="molecule type" value="Genomic_DNA"/>
</dbReference>
<gene>
    <name evidence="12" type="ORF">Bca52824_022216</name>
</gene>
<evidence type="ECO:0000256" key="8">
    <source>
        <dbReference type="ARBA" id="ARBA00022801"/>
    </source>
</evidence>
<dbReference type="Proteomes" id="UP000886595">
    <property type="component" value="Unassembled WGS sequence"/>
</dbReference>
<dbReference type="EC" id="3.1.1.11" evidence="4"/>
<dbReference type="PANTHER" id="PTHR31321:SF95">
    <property type="entry name" value="PECTINESTERASE CATALYTIC DOMAIN-CONTAINING PROTEIN"/>
    <property type="match status" value="1"/>
</dbReference>
<evidence type="ECO:0000256" key="3">
    <source>
        <dbReference type="ARBA" id="ARBA00008891"/>
    </source>
</evidence>
<evidence type="ECO:0000259" key="11">
    <source>
        <dbReference type="Pfam" id="PF01095"/>
    </source>
</evidence>
<keyword evidence="13" id="KW-1185">Reference proteome</keyword>
<reference evidence="12 13" key="1">
    <citation type="submission" date="2020-02" db="EMBL/GenBank/DDBJ databases">
        <authorList>
            <person name="Ma Q."/>
            <person name="Huang Y."/>
            <person name="Song X."/>
            <person name="Pei D."/>
        </authorList>
    </citation>
    <scope>NUCLEOTIDE SEQUENCE [LARGE SCALE GENOMIC DNA]</scope>
    <source>
        <strain evidence="12">Sxm20200214</strain>
        <tissue evidence="12">Leaf</tissue>
    </source>
</reference>
<dbReference type="Pfam" id="PF01095">
    <property type="entry name" value="Pectinesterase"/>
    <property type="match status" value="1"/>
</dbReference>
<dbReference type="InterPro" id="IPR000070">
    <property type="entry name" value="Pectinesterase_cat"/>
</dbReference>
<dbReference type="InterPro" id="IPR011050">
    <property type="entry name" value="Pectin_lyase_fold/virulence"/>
</dbReference>
<keyword evidence="9" id="KW-0063">Aspartyl esterase</keyword>